<dbReference type="AlphaFoldDB" id="A0A175VV13"/>
<dbReference type="InterPro" id="IPR056004">
    <property type="entry name" value="DUF7582"/>
</dbReference>
<protein>
    <recommendedName>
        <fullName evidence="2">DUF7582 domain-containing protein</fullName>
    </recommendedName>
</protein>
<dbReference type="Proteomes" id="UP000078237">
    <property type="component" value="Unassembled WGS sequence"/>
</dbReference>
<gene>
    <name evidence="3" type="ORF">MMYC01_208036</name>
</gene>
<feature type="region of interest" description="Disordered" evidence="1">
    <location>
        <begin position="370"/>
        <end position="392"/>
    </location>
</feature>
<feature type="region of interest" description="Disordered" evidence="1">
    <location>
        <begin position="444"/>
        <end position="527"/>
    </location>
</feature>
<evidence type="ECO:0000313" key="3">
    <source>
        <dbReference type="EMBL" id="KXX75095.1"/>
    </source>
</evidence>
<feature type="region of interest" description="Disordered" evidence="1">
    <location>
        <begin position="115"/>
        <end position="155"/>
    </location>
</feature>
<feature type="compositionally biased region" description="Pro residues" evidence="1">
    <location>
        <begin position="446"/>
        <end position="460"/>
    </location>
</feature>
<evidence type="ECO:0000313" key="4">
    <source>
        <dbReference type="Proteomes" id="UP000078237"/>
    </source>
</evidence>
<dbReference type="EMBL" id="LCTW02000295">
    <property type="protein sequence ID" value="KXX75095.1"/>
    <property type="molecule type" value="Genomic_DNA"/>
</dbReference>
<keyword evidence="4" id="KW-1185">Reference proteome</keyword>
<dbReference type="Pfam" id="PF24483">
    <property type="entry name" value="DUF7582"/>
    <property type="match status" value="1"/>
</dbReference>
<dbReference type="STRING" id="100816.A0A175VV13"/>
<feature type="compositionally biased region" description="Low complexity" evidence="1">
    <location>
        <begin position="115"/>
        <end position="140"/>
    </location>
</feature>
<proteinExistence type="predicted"/>
<feature type="domain" description="DUF7582" evidence="2">
    <location>
        <begin position="181"/>
        <end position="328"/>
    </location>
</feature>
<reference evidence="3 4" key="1">
    <citation type="journal article" date="2016" name="Genome Announc.">
        <title>Genome Sequence of Madurella mycetomatis mm55, Isolated from a Human Mycetoma Case in Sudan.</title>
        <authorList>
            <person name="Smit S."/>
            <person name="Derks M.F."/>
            <person name="Bervoets S."/>
            <person name="Fahal A."/>
            <person name="van Leeuwen W."/>
            <person name="van Belkum A."/>
            <person name="van de Sande W.W."/>
        </authorList>
    </citation>
    <scope>NUCLEOTIDE SEQUENCE [LARGE SCALE GENOMIC DNA]</scope>
    <source>
        <strain evidence="4">mm55</strain>
    </source>
</reference>
<dbReference type="VEuPathDB" id="FungiDB:MMYC01_208036"/>
<feature type="compositionally biased region" description="Low complexity" evidence="1">
    <location>
        <begin position="493"/>
        <end position="516"/>
    </location>
</feature>
<accession>A0A175VV13</accession>
<dbReference type="OrthoDB" id="5350192at2759"/>
<evidence type="ECO:0000256" key="1">
    <source>
        <dbReference type="SAM" id="MobiDB-lite"/>
    </source>
</evidence>
<feature type="compositionally biased region" description="Low complexity" evidence="1">
    <location>
        <begin position="370"/>
        <end position="384"/>
    </location>
</feature>
<organism evidence="3 4">
    <name type="scientific">Madurella mycetomatis</name>
    <dbReference type="NCBI Taxonomy" id="100816"/>
    <lineage>
        <taxon>Eukaryota</taxon>
        <taxon>Fungi</taxon>
        <taxon>Dikarya</taxon>
        <taxon>Ascomycota</taxon>
        <taxon>Pezizomycotina</taxon>
        <taxon>Sordariomycetes</taxon>
        <taxon>Sordariomycetidae</taxon>
        <taxon>Sordariales</taxon>
        <taxon>Sordariales incertae sedis</taxon>
        <taxon>Madurella</taxon>
    </lineage>
</organism>
<name>A0A175VV13_9PEZI</name>
<feature type="compositionally biased region" description="Basic and acidic residues" evidence="1">
    <location>
        <begin position="571"/>
        <end position="582"/>
    </location>
</feature>
<evidence type="ECO:0000259" key="2">
    <source>
        <dbReference type="Pfam" id="PF24483"/>
    </source>
</evidence>
<sequence length="621" mass="67497">MASAPCLKRRISSPLEAGPSVADGHLLPSKVSEALEYASKKLGKKAAHITLLVVRQEYQLPALPIFSPTSSSASPPISATSRIDALKQLIRPSNSGEGQIRERILHLDHYRNGTESPAFSEASTPSTASSISTADSTFSSRQWPGSPAASGSVPITPATPFSVMSSVSEADRASTASGARQFGIKLVYAYPLSPREEKVLSQALDKAAKKFKLDPVWLPQPVSPSTLGLPVDLVWKSTTQNEALFSSDHLTLLSLDHLYTFRAALHAYSRSQALSGLEDAVDELRRLFLANCRHALRKSTLLTAYRWLDPVSDAALADVCRMYERAYGGIERENGVENDVDPVPAWPLANGSSLGSGTPAKRMGMAIPDSRQQQYQEPQQPRSETPIHDSGWADKEILLSTTEFNLDEQEGSDDFAAIEAWYRHVSMSAINPLRCHPAAVTTVVLPPSPSPTPPPPPPKSPARLRRQQPAETRQTTPRLRAPPPGRTIGLKLQTTFDKAATTTTTNARQTQQQPTQIPEEEEEDLTARPNSAIKTQSFANLQWSTDSHNSTSIDERLLFPDGGGDGGGQRFDAEEERKEERIGPMTPHGYDDISPITRGEWGFLMGGSGGLIGRVAKVEMC</sequence>
<feature type="region of interest" description="Disordered" evidence="1">
    <location>
        <begin position="557"/>
        <end position="593"/>
    </location>
</feature>
<comment type="caution">
    <text evidence="3">The sequence shown here is derived from an EMBL/GenBank/DDBJ whole genome shotgun (WGS) entry which is preliminary data.</text>
</comment>